<dbReference type="EMBL" id="VSRR010070965">
    <property type="protein sequence ID" value="MPC86265.1"/>
    <property type="molecule type" value="Genomic_DNA"/>
</dbReference>
<keyword evidence="3" id="KW-1185">Reference proteome</keyword>
<sequence>MQSPGNMKGFILIPSVLGLIFTLKFVYDQTILFTLGRVYKGQKINGRSLHYFNPPHEFLKLYKATKQ</sequence>
<evidence type="ECO:0000256" key="1">
    <source>
        <dbReference type="SAM" id="Phobius"/>
    </source>
</evidence>
<reference evidence="2 3" key="1">
    <citation type="submission" date="2019-05" db="EMBL/GenBank/DDBJ databases">
        <title>Another draft genome of Portunus trituberculatus and its Hox gene families provides insights of decapod evolution.</title>
        <authorList>
            <person name="Jeong J.-H."/>
            <person name="Song I."/>
            <person name="Kim S."/>
            <person name="Choi T."/>
            <person name="Kim D."/>
            <person name="Ryu S."/>
            <person name="Kim W."/>
        </authorList>
    </citation>
    <scope>NUCLEOTIDE SEQUENCE [LARGE SCALE GENOMIC DNA]</scope>
    <source>
        <tissue evidence="2">Muscle</tissue>
    </source>
</reference>
<feature type="transmembrane region" description="Helical" evidence="1">
    <location>
        <begin position="6"/>
        <end position="27"/>
    </location>
</feature>
<comment type="caution">
    <text evidence="2">The sequence shown here is derived from an EMBL/GenBank/DDBJ whole genome shotgun (WGS) entry which is preliminary data.</text>
</comment>
<accession>A0A5B7IUV8</accession>
<name>A0A5B7IUV8_PORTR</name>
<keyword evidence="1" id="KW-0812">Transmembrane</keyword>
<keyword evidence="1" id="KW-0472">Membrane</keyword>
<protein>
    <submittedName>
        <fullName evidence="2">Uncharacterized protein</fullName>
    </submittedName>
</protein>
<dbReference type="AlphaFoldDB" id="A0A5B7IUV8"/>
<proteinExistence type="predicted"/>
<gene>
    <name evidence="2" type="ORF">E2C01_081088</name>
</gene>
<evidence type="ECO:0000313" key="2">
    <source>
        <dbReference type="EMBL" id="MPC86265.1"/>
    </source>
</evidence>
<organism evidence="2 3">
    <name type="scientific">Portunus trituberculatus</name>
    <name type="common">Swimming crab</name>
    <name type="synonym">Neptunus trituberculatus</name>
    <dbReference type="NCBI Taxonomy" id="210409"/>
    <lineage>
        <taxon>Eukaryota</taxon>
        <taxon>Metazoa</taxon>
        <taxon>Ecdysozoa</taxon>
        <taxon>Arthropoda</taxon>
        <taxon>Crustacea</taxon>
        <taxon>Multicrustacea</taxon>
        <taxon>Malacostraca</taxon>
        <taxon>Eumalacostraca</taxon>
        <taxon>Eucarida</taxon>
        <taxon>Decapoda</taxon>
        <taxon>Pleocyemata</taxon>
        <taxon>Brachyura</taxon>
        <taxon>Eubrachyura</taxon>
        <taxon>Portunoidea</taxon>
        <taxon>Portunidae</taxon>
        <taxon>Portuninae</taxon>
        <taxon>Portunus</taxon>
    </lineage>
</organism>
<keyword evidence="1" id="KW-1133">Transmembrane helix</keyword>
<dbReference type="Proteomes" id="UP000324222">
    <property type="component" value="Unassembled WGS sequence"/>
</dbReference>
<evidence type="ECO:0000313" key="3">
    <source>
        <dbReference type="Proteomes" id="UP000324222"/>
    </source>
</evidence>